<dbReference type="NCBIfam" id="TIGR00200">
    <property type="entry name" value="cinA_nterm"/>
    <property type="match status" value="1"/>
</dbReference>
<evidence type="ECO:0000313" key="4">
    <source>
        <dbReference type="Proteomes" id="UP001519271"/>
    </source>
</evidence>
<dbReference type="InterPro" id="IPR050101">
    <property type="entry name" value="CinA"/>
</dbReference>
<feature type="domain" description="MoaB/Mog" evidence="2">
    <location>
        <begin position="4"/>
        <end position="171"/>
    </location>
</feature>
<keyword evidence="4" id="KW-1185">Reference proteome</keyword>
<dbReference type="NCBIfam" id="TIGR00199">
    <property type="entry name" value="PncC_domain"/>
    <property type="match status" value="1"/>
</dbReference>
<comment type="caution">
    <text evidence="3">The sequence shown here is derived from an EMBL/GenBank/DDBJ whole genome shotgun (WGS) entry which is preliminary data.</text>
</comment>
<name>A0ABS4G8K1_9CLOT</name>
<dbReference type="Pfam" id="PF02464">
    <property type="entry name" value="CinA"/>
    <property type="match status" value="1"/>
</dbReference>
<sequence>MKAEILSVGTEILLGDIVNTNSHYLSKELALLGISVHRQTTVGDNEDRLLDAIRSALKDCDIIFATGGLGPTTDDITKETAAKAMGKDLYIHEPSLQRIKGYFRDSARAMTAGNEKQALFPKDAYILENDNGTAPGCVMTNEKGQSIVVLPGPPKEMIPMFEEKVKPYLEKYLDSTIISKALKVIGLGEWDMASRVRDIITGNENPTVAPYAKDFESLLRITAKAENESACRALIDPVVAEIKARIGEYIYGEDDDTIEKVVGELLIRNKLKFACAESVTGGMIASRMLGYEGGMSKVFDEAFVTYSNESKTRYLGVDEVILKRHGAVSEETCHAMAKGLLENTGAQVGLVTTGIAGPDGGSPEKPVGLVYIGVNIKGTITVFRHVFSGGDRNRIRSRATVSALGHLRTELAKELN</sequence>
<dbReference type="NCBIfam" id="TIGR00177">
    <property type="entry name" value="molyb_syn"/>
    <property type="match status" value="1"/>
</dbReference>
<dbReference type="InterPro" id="IPR008135">
    <property type="entry name" value="Competence-induced_CinA"/>
</dbReference>
<dbReference type="InterPro" id="IPR036425">
    <property type="entry name" value="MoaB/Mog-like_dom_sf"/>
</dbReference>
<dbReference type="InterPro" id="IPR036653">
    <property type="entry name" value="CinA-like_C"/>
</dbReference>
<dbReference type="Gene3D" id="3.30.70.2860">
    <property type="match status" value="1"/>
</dbReference>
<keyword evidence="3" id="KW-0378">Hydrolase</keyword>
<dbReference type="HAMAP" id="MF_00226_B">
    <property type="entry name" value="CinA_B"/>
    <property type="match status" value="1"/>
</dbReference>
<dbReference type="Gene3D" id="3.90.950.20">
    <property type="entry name" value="CinA-like"/>
    <property type="match status" value="1"/>
</dbReference>
<dbReference type="GO" id="GO:0019159">
    <property type="term" value="F:nicotinamide-nucleotide amidase activity"/>
    <property type="evidence" value="ECO:0007669"/>
    <property type="project" value="UniProtKB-EC"/>
</dbReference>
<dbReference type="Proteomes" id="UP001519271">
    <property type="component" value="Unassembled WGS sequence"/>
</dbReference>
<reference evidence="3 4" key="1">
    <citation type="submission" date="2021-03" db="EMBL/GenBank/DDBJ databases">
        <title>Genomic Encyclopedia of Type Strains, Phase IV (KMG-IV): sequencing the most valuable type-strain genomes for metagenomic binning, comparative biology and taxonomic classification.</title>
        <authorList>
            <person name="Goeker M."/>
        </authorList>
    </citation>
    <scope>NUCLEOTIDE SEQUENCE [LARGE SCALE GENOMIC DNA]</scope>
    <source>
        <strain evidence="3 4">DSM 6139</strain>
    </source>
</reference>
<dbReference type="Pfam" id="PF18146">
    <property type="entry name" value="CinA_KH"/>
    <property type="match status" value="1"/>
</dbReference>
<proteinExistence type="inferred from homology"/>
<dbReference type="SMART" id="SM00852">
    <property type="entry name" value="MoCF_biosynth"/>
    <property type="match status" value="1"/>
</dbReference>
<dbReference type="PANTHER" id="PTHR13939">
    <property type="entry name" value="NICOTINAMIDE-NUCLEOTIDE AMIDOHYDROLASE PNCC"/>
    <property type="match status" value="1"/>
</dbReference>
<dbReference type="SUPFAM" id="SSF53218">
    <property type="entry name" value="Molybdenum cofactor biosynthesis proteins"/>
    <property type="match status" value="1"/>
</dbReference>
<dbReference type="Pfam" id="PF00994">
    <property type="entry name" value="MoCF_biosynth"/>
    <property type="match status" value="1"/>
</dbReference>
<dbReference type="InterPro" id="IPR041424">
    <property type="entry name" value="CinA_KH"/>
</dbReference>
<evidence type="ECO:0000256" key="1">
    <source>
        <dbReference type="HAMAP-Rule" id="MF_00226"/>
    </source>
</evidence>
<dbReference type="PIRSF" id="PIRSF006728">
    <property type="entry name" value="CinA"/>
    <property type="match status" value="1"/>
</dbReference>
<dbReference type="NCBIfam" id="NF001813">
    <property type="entry name" value="PRK00549.1"/>
    <property type="match status" value="1"/>
</dbReference>
<dbReference type="PANTHER" id="PTHR13939:SF0">
    <property type="entry name" value="NMN AMIDOHYDROLASE-LIKE PROTEIN YFAY"/>
    <property type="match status" value="1"/>
</dbReference>
<dbReference type="InterPro" id="IPR008136">
    <property type="entry name" value="CinA_C"/>
</dbReference>
<evidence type="ECO:0000313" key="3">
    <source>
        <dbReference type="EMBL" id="MBP1920861.1"/>
    </source>
</evidence>
<accession>A0ABS4G8K1</accession>
<evidence type="ECO:0000259" key="2">
    <source>
        <dbReference type="SMART" id="SM00852"/>
    </source>
</evidence>
<dbReference type="RefSeq" id="WP_209461013.1">
    <property type="nucleotide sequence ID" value="NZ_JAGGKC010000045.1"/>
</dbReference>
<dbReference type="SUPFAM" id="SSF142433">
    <property type="entry name" value="CinA-like"/>
    <property type="match status" value="1"/>
</dbReference>
<dbReference type="CDD" id="cd00885">
    <property type="entry name" value="cinA"/>
    <property type="match status" value="1"/>
</dbReference>
<dbReference type="Gene3D" id="3.40.980.10">
    <property type="entry name" value="MoaB/Mog-like domain"/>
    <property type="match status" value="1"/>
</dbReference>
<organism evidence="3 4">
    <name type="scientific">Youngiibacter multivorans</name>
    <dbReference type="NCBI Taxonomy" id="937251"/>
    <lineage>
        <taxon>Bacteria</taxon>
        <taxon>Bacillati</taxon>
        <taxon>Bacillota</taxon>
        <taxon>Clostridia</taxon>
        <taxon>Eubacteriales</taxon>
        <taxon>Clostridiaceae</taxon>
        <taxon>Youngiibacter</taxon>
    </lineage>
</organism>
<dbReference type="EMBL" id="JAGGKC010000045">
    <property type="protein sequence ID" value="MBP1920861.1"/>
    <property type="molecule type" value="Genomic_DNA"/>
</dbReference>
<gene>
    <name evidence="1" type="primary">cinA</name>
    <name evidence="3" type="ORF">J2Z34_003378</name>
</gene>
<protein>
    <recommendedName>
        <fullName evidence="1">Putative competence-damage inducible protein</fullName>
    </recommendedName>
</protein>
<dbReference type="InterPro" id="IPR001453">
    <property type="entry name" value="MoaB/Mog_dom"/>
</dbReference>
<comment type="similarity">
    <text evidence="1">Belongs to the CinA family.</text>
</comment>